<feature type="domain" description="Oxidoreductase molybdopterin-binding" evidence="5">
    <location>
        <begin position="86"/>
        <end position="251"/>
    </location>
</feature>
<keyword evidence="3" id="KW-0479">Metal-binding</keyword>
<evidence type="ECO:0000256" key="2">
    <source>
        <dbReference type="ARBA" id="ARBA00022505"/>
    </source>
</evidence>
<evidence type="ECO:0008006" key="8">
    <source>
        <dbReference type="Google" id="ProtNLM"/>
    </source>
</evidence>
<dbReference type="InterPro" id="IPR005066">
    <property type="entry name" value="MoCF_OxRdtse_dimer"/>
</dbReference>
<dbReference type="SUPFAM" id="SSF81296">
    <property type="entry name" value="E set domains"/>
    <property type="match status" value="1"/>
</dbReference>
<dbReference type="PROSITE" id="PS51257">
    <property type="entry name" value="PROKAR_LIPOPROTEIN"/>
    <property type="match status" value="1"/>
</dbReference>
<dbReference type="PANTHER" id="PTHR19372:SF7">
    <property type="entry name" value="SULFITE OXIDASE, MITOCHONDRIAL"/>
    <property type="match status" value="1"/>
</dbReference>
<dbReference type="InterPro" id="IPR000572">
    <property type="entry name" value="OxRdtase_Mopterin-bd_dom"/>
</dbReference>
<dbReference type="Pfam" id="PF03404">
    <property type="entry name" value="Mo-co_dimer"/>
    <property type="match status" value="1"/>
</dbReference>
<dbReference type="Gene3D" id="2.60.40.650">
    <property type="match status" value="1"/>
</dbReference>
<gene>
    <name evidence="7" type="ORF">METZ01_LOCUS152655</name>
</gene>
<proteinExistence type="predicted"/>
<dbReference type="GO" id="GO:0020037">
    <property type="term" value="F:heme binding"/>
    <property type="evidence" value="ECO:0007669"/>
    <property type="project" value="TreeGrafter"/>
</dbReference>
<dbReference type="Pfam" id="PF00174">
    <property type="entry name" value="Oxidored_molyb"/>
    <property type="match status" value="1"/>
</dbReference>
<dbReference type="GO" id="GO:0030151">
    <property type="term" value="F:molybdenum ion binding"/>
    <property type="evidence" value="ECO:0007669"/>
    <property type="project" value="InterPro"/>
</dbReference>
<keyword evidence="2" id="KW-0500">Molybdenum</keyword>
<evidence type="ECO:0000259" key="5">
    <source>
        <dbReference type="Pfam" id="PF00174"/>
    </source>
</evidence>
<sequence>MEIKKVDNHSDIDRRQWLMQGGSAFVGLALMGCASEDVPFFIGDQGRLIPWVDSPDMGAMSQVNLLDWENLDSWITPTSDLFRVGHYDRPVIQESEWNLVVDGLVRNPLSLTLDELKSRSKREQVFTLECAGNRGFSSFIGAVHNARWMGTSLASVLEEAGVQDDGIEVVFWGSDSGEEEIRGNSVTQNFARSLSIEDAMDPDVILCYEVNGQPLPNAHGFPLRLIAPGWYGVANVKWLKKIELRDTRFMGKFMARDYVTLREEEVDGESVWMESSVGRTRINSVPAKVTFDDGRYRVHGAAWGSSVANVEVSVDGGDWRPAEISRPQESQYSWAFWHMDWDGGSPGEHTITSRATDIDGRVQPSPSDPFIALKRTYWESNGQLTRRVVTGDQS</sequence>
<evidence type="ECO:0000256" key="4">
    <source>
        <dbReference type="ARBA" id="ARBA00023002"/>
    </source>
</evidence>
<dbReference type="GO" id="GO:0008482">
    <property type="term" value="F:sulfite oxidase activity"/>
    <property type="evidence" value="ECO:0007669"/>
    <property type="project" value="TreeGrafter"/>
</dbReference>
<evidence type="ECO:0000256" key="1">
    <source>
        <dbReference type="ARBA" id="ARBA00001924"/>
    </source>
</evidence>
<dbReference type="InterPro" id="IPR014756">
    <property type="entry name" value="Ig_E-set"/>
</dbReference>
<organism evidence="7">
    <name type="scientific">marine metagenome</name>
    <dbReference type="NCBI Taxonomy" id="408172"/>
    <lineage>
        <taxon>unclassified sequences</taxon>
        <taxon>metagenomes</taxon>
        <taxon>ecological metagenomes</taxon>
    </lineage>
</organism>
<keyword evidence="4" id="KW-0560">Oxidoreductase</keyword>
<dbReference type="GO" id="GO:0006790">
    <property type="term" value="P:sulfur compound metabolic process"/>
    <property type="evidence" value="ECO:0007669"/>
    <property type="project" value="TreeGrafter"/>
</dbReference>
<evidence type="ECO:0000313" key="7">
    <source>
        <dbReference type="EMBL" id="SVA99801.1"/>
    </source>
</evidence>
<accession>A0A382AET6</accession>
<evidence type="ECO:0000259" key="6">
    <source>
        <dbReference type="Pfam" id="PF03404"/>
    </source>
</evidence>
<dbReference type="AlphaFoldDB" id="A0A382AET6"/>
<name>A0A382AET6_9ZZZZ</name>
<dbReference type="PRINTS" id="PR00407">
    <property type="entry name" value="EUMOPTERIN"/>
</dbReference>
<dbReference type="InterPro" id="IPR008335">
    <property type="entry name" value="Mopterin_OxRdtase_euk"/>
</dbReference>
<dbReference type="GO" id="GO:0043546">
    <property type="term" value="F:molybdopterin cofactor binding"/>
    <property type="evidence" value="ECO:0007669"/>
    <property type="project" value="TreeGrafter"/>
</dbReference>
<dbReference type="InterPro" id="IPR036374">
    <property type="entry name" value="OxRdtase_Mopterin-bd_sf"/>
</dbReference>
<dbReference type="EMBL" id="UINC01025008">
    <property type="protein sequence ID" value="SVA99801.1"/>
    <property type="molecule type" value="Genomic_DNA"/>
</dbReference>
<protein>
    <recommendedName>
        <fullName evidence="8">Oxidoreductase molybdopterin-binding domain-containing protein</fullName>
    </recommendedName>
</protein>
<dbReference type="SUPFAM" id="SSF56524">
    <property type="entry name" value="Oxidoreductase molybdopterin-binding domain"/>
    <property type="match status" value="1"/>
</dbReference>
<dbReference type="PANTHER" id="PTHR19372">
    <property type="entry name" value="SULFITE REDUCTASE"/>
    <property type="match status" value="1"/>
</dbReference>
<feature type="domain" description="Moybdenum cofactor oxidoreductase dimerisation" evidence="6">
    <location>
        <begin position="290"/>
        <end position="365"/>
    </location>
</feature>
<evidence type="ECO:0000256" key="3">
    <source>
        <dbReference type="ARBA" id="ARBA00022723"/>
    </source>
</evidence>
<dbReference type="Gene3D" id="3.90.420.10">
    <property type="entry name" value="Oxidoreductase, molybdopterin-binding domain"/>
    <property type="match status" value="1"/>
</dbReference>
<reference evidence="7" key="1">
    <citation type="submission" date="2018-05" db="EMBL/GenBank/DDBJ databases">
        <authorList>
            <person name="Lanie J.A."/>
            <person name="Ng W.-L."/>
            <person name="Kazmierczak K.M."/>
            <person name="Andrzejewski T.M."/>
            <person name="Davidsen T.M."/>
            <person name="Wayne K.J."/>
            <person name="Tettelin H."/>
            <person name="Glass J.I."/>
            <person name="Rusch D."/>
            <person name="Podicherti R."/>
            <person name="Tsui H.-C.T."/>
            <person name="Winkler M.E."/>
        </authorList>
    </citation>
    <scope>NUCLEOTIDE SEQUENCE</scope>
</reference>
<comment type="cofactor">
    <cofactor evidence="1">
        <name>Mo-molybdopterin</name>
        <dbReference type="ChEBI" id="CHEBI:71302"/>
    </cofactor>
</comment>
<dbReference type="CDD" id="cd02110">
    <property type="entry name" value="SO_family_Moco_dimer"/>
    <property type="match status" value="1"/>
</dbReference>